<dbReference type="PANTHER" id="PTHR11142">
    <property type="entry name" value="PSEUDOURIDYLATE SYNTHASE"/>
    <property type="match status" value="1"/>
</dbReference>
<dbReference type="HAMAP" id="MF_00171">
    <property type="entry name" value="TruA"/>
    <property type="match status" value="1"/>
</dbReference>
<keyword evidence="2 4" id="KW-0819">tRNA processing</keyword>
<dbReference type="GO" id="GO:0031119">
    <property type="term" value="P:tRNA pseudouridine synthesis"/>
    <property type="evidence" value="ECO:0007669"/>
    <property type="project" value="UniProtKB-UniRule"/>
</dbReference>
<dbReference type="OrthoDB" id="9811823at2"/>
<feature type="domain" description="Pseudouridine synthase I TruA alpha/beta" evidence="8">
    <location>
        <begin position="140"/>
        <end position="242"/>
    </location>
</feature>
<dbReference type="GO" id="GO:0003723">
    <property type="term" value="F:RNA binding"/>
    <property type="evidence" value="ECO:0007669"/>
    <property type="project" value="InterPro"/>
</dbReference>
<dbReference type="PIRSF" id="PIRSF001430">
    <property type="entry name" value="tRNA_psdUrid_synth"/>
    <property type="match status" value="1"/>
</dbReference>
<dbReference type="AlphaFoldDB" id="A0A401U6U3"/>
<comment type="catalytic activity">
    <reaction evidence="4 7">
        <text>uridine(38/39/40) in tRNA = pseudouridine(38/39/40) in tRNA</text>
        <dbReference type="Rhea" id="RHEA:22376"/>
        <dbReference type="Rhea" id="RHEA-COMP:10085"/>
        <dbReference type="Rhea" id="RHEA-COMP:10087"/>
        <dbReference type="ChEBI" id="CHEBI:65314"/>
        <dbReference type="ChEBI" id="CHEBI:65315"/>
        <dbReference type="EC" id="5.4.99.12"/>
    </reaction>
</comment>
<dbReference type="GO" id="GO:0160147">
    <property type="term" value="F:tRNA pseudouridine(38-40) synthase activity"/>
    <property type="evidence" value="ECO:0007669"/>
    <property type="project" value="UniProtKB-EC"/>
</dbReference>
<dbReference type="Proteomes" id="UP000288227">
    <property type="component" value="Unassembled WGS sequence"/>
</dbReference>
<organism evidence="9 10">
    <name type="scientific">Chryseotalea sanaruensis</name>
    <dbReference type="NCBI Taxonomy" id="2482724"/>
    <lineage>
        <taxon>Bacteria</taxon>
        <taxon>Pseudomonadati</taxon>
        <taxon>Bacteroidota</taxon>
        <taxon>Cytophagia</taxon>
        <taxon>Cytophagales</taxon>
        <taxon>Chryseotaleaceae</taxon>
        <taxon>Chryseotalea</taxon>
    </lineage>
</organism>
<dbReference type="Gene3D" id="3.30.70.660">
    <property type="entry name" value="Pseudouridine synthase I, catalytic domain, C-terminal subdomain"/>
    <property type="match status" value="1"/>
</dbReference>
<comment type="function">
    <text evidence="4">Formation of pseudouridine at positions 38, 39 and 40 in the anticodon stem and loop of transfer RNAs.</text>
</comment>
<evidence type="ECO:0000256" key="4">
    <source>
        <dbReference type="HAMAP-Rule" id="MF_00171"/>
    </source>
</evidence>
<evidence type="ECO:0000256" key="1">
    <source>
        <dbReference type="ARBA" id="ARBA00009375"/>
    </source>
</evidence>
<dbReference type="InterPro" id="IPR020095">
    <property type="entry name" value="PsdUridine_synth_TruA_C"/>
</dbReference>
<evidence type="ECO:0000256" key="6">
    <source>
        <dbReference type="PIRSR" id="PIRSR001430-2"/>
    </source>
</evidence>
<evidence type="ECO:0000313" key="10">
    <source>
        <dbReference type="Proteomes" id="UP000288227"/>
    </source>
</evidence>
<evidence type="ECO:0000313" key="9">
    <source>
        <dbReference type="EMBL" id="GCC50684.1"/>
    </source>
</evidence>
<dbReference type="Gene3D" id="3.30.70.580">
    <property type="entry name" value="Pseudouridine synthase I, catalytic domain, N-terminal subdomain"/>
    <property type="match status" value="1"/>
</dbReference>
<dbReference type="EC" id="5.4.99.12" evidence="4"/>
<accession>A0A401U6U3</accession>
<dbReference type="CDD" id="cd02570">
    <property type="entry name" value="PseudoU_synth_EcTruA"/>
    <property type="match status" value="1"/>
</dbReference>
<sequence>MRYFFEIAYKGTNYAGWQSQPNAIGVQAVVENALSKLLRAEISILGSGRTDTGVHCEQQFFHVDIEHALDEVSFLGKINSFLPSDVAIRSIQRVKEEAHARFSATERAYEYRITLKKNPFLEGQALYYFKDVDLALMNKAAATLVGVHDFEAFSKVKTDVNNFNCNLKRAEWVKEGDKLIFHISANRFLRGMVRAIVGTLLEVGNGKLSLQDFKLILESKDRKQAGMNVAPHGLFLTRVVYPESIFQQ</sequence>
<dbReference type="NCBIfam" id="TIGR00071">
    <property type="entry name" value="hisT_truA"/>
    <property type="match status" value="1"/>
</dbReference>
<comment type="caution">
    <text evidence="9">The sequence shown here is derived from an EMBL/GenBank/DDBJ whole genome shotgun (WGS) entry which is preliminary data.</text>
</comment>
<keyword evidence="3 4" id="KW-0413">Isomerase</keyword>
<dbReference type="FunFam" id="3.30.70.580:FF:000001">
    <property type="entry name" value="tRNA pseudouridine synthase A"/>
    <property type="match status" value="1"/>
</dbReference>
<feature type="active site" description="Nucleophile" evidence="4 5">
    <location>
        <position position="51"/>
    </location>
</feature>
<feature type="binding site" evidence="4 6">
    <location>
        <position position="109"/>
    </location>
    <ligand>
        <name>substrate</name>
    </ligand>
</feature>
<dbReference type="SUPFAM" id="SSF55120">
    <property type="entry name" value="Pseudouridine synthase"/>
    <property type="match status" value="1"/>
</dbReference>
<evidence type="ECO:0000256" key="7">
    <source>
        <dbReference type="RuleBase" id="RU003792"/>
    </source>
</evidence>
<dbReference type="Pfam" id="PF01416">
    <property type="entry name" value="PseudoU_synth_1"/>
    <property type="match status" value="2"/>
</dbReference>
<protein>
    <recommendedName>
        <fullName evidence="4">tRNA pseudouridine synthase A</fullName>
        <ecNumber evidence="4">5.4.99.12</ecNumber>
    </recommendedName>
    <alternativeName>
        <fullName evidence="4">tRNA pseudouridine(38-40) synthase</fullName>
    </alternativeName>
    <alternativeName>
        <fullName evidence="4">tRNA pseudouridylate synthase I</fullName>
    </alternativeName>
    <alternativeName>
        <fullName evidence="4">tRNA-uridine isomerase I</fullName>
    </alternativeName>
</protein>
<evidence type="ECO:0000256" key="3">
    <source>
        <dbReference type="ARBA" id="ARBA00023235"/>
    </source>
</evidence>
<gene>
    <name evidence="4" type="primary">truA</name>
    <name evidence="9" type="ORF">SanaruYs_09020</name>
</gene>
<dbReference type="PANTHER" id="PTHR11142:SF0">
    <property type="entry name" value="TRNA PSEUDOURIDINE SYNTHASE-LIKE 1"/>
    <property type="match status" value="1"/>
</dbReference>
<dbReference type="RefSeq" id="WP_127121354.1">
    <property type="nucleotide sequence ID" value="NZ_BHXQ01000002.1"/>
</dbReference>
<keyword evidence="10" id="KW-1185">Reference proteome</keyword>
<dbReference type="InterPro" id="IPR020094">
    <property type="entry name" value="TruA/RsuA/RluB/E/F_N"/>
</dbReference>
<reference evidence="9 10" key="1">
    <citation type="submission" date="2018-11" db="EMBL/GenBank/DDBJ databases">
        <title>Chryseotalea sanarue gen. nov., sp., nov., a member of the family Cytophagaceae, isolated from a brackish lake in Hamamatsu Japan.</title>
        <authorList>
            <person name="Maejima Y."/>
            <person name="Iino T."/>
            <person name="Muraguchi Y."/>
            <person name="Fukuda K."/>
            <person name="Ohkuma M."/>
            <person name="Moriuchi R."/>
            <person name="Dohra H."/>
            <person name="Kimbara K."/>
            <person name="Shintani M."/>
        </authorList>
    </citation>
    <scope>NUCLEOTIDE SEQUENCE [LARGE SCALE GENOMIC DNA]</scope>
    <source>
        <strain evidence="9 10">Ys</strain>
    </source>
</reference>
<comment type="similarity">
    <text evidence="1 4 7">Belongs to the tRNA pseudouridine synthase TruA family.</text>
</comment>
<dbReference type="InterPro" id="IPR001406">
    <property type="entry name" value="PsdUridine_synth_TruA"/>
</dbReference>
<evidence type="ECO:0000256" key="5">
    <source>
        <dbReference type="PIRSR" id="PIRSR001430-1"/>
    </source>
</evidence>
<comment type="caution">
    <text evidence="4">Lacks conserved residue(s) required for the propagation of feature annotation.</text>
</comment>
<feature type="domain" description="Pseudouridine synthase I TruA alpha/beta" evidence="8">
    <location>
        <begin position="8"/>
        <end position="102"/>
    </location>
</feature>
<evidence type="ECO:0000259" key="8">
    <source>
        <dbReference type="Pfam" id="PF01416"/>
    </source>
</evidence>
<proteinExistence type="inferred from homology"/>
<evidence type="ECO:0000256" key="2">
    <source>
        <dbReference type="ARBA" id="ARBA00022694"/>
    </source>
</evidence>
<dbReference type="InterPro" id="IPR020097">
    <property type="entry name" value="PsdUridine_synth_TruA_a/b_dom"/>
</dbReference>
<name>A0A401U6U3_9BACT</name>
<dbReference type="EMBL" id="BHXQ01000002">
    <property type="protein sequence ID" value="GCC50684.1"/>
    <property type="molecule type" value="Genomic_DNA"/>
</dbReference>
<dbReference type="InterPro" id="IPR020103">
    <property type="entry name" value="PsdUridine_synth_cat_dom_sf"/>
</dbReference>
<comment type="subunit">
    <text evidence="4">Homodimer.</text>
</comment>